<dbReference type="Pfam" id="PF25232">
    <property type="entry name" value="DUF7848"/>
    <property type="match status" value="1"/>
</dbReference>
<reference evidence="2 3" key="1">
    <citation type="submission" date="2018-08" db="EMBL/GenBank/DDBJ databases">
        <title>Isolation, diversity and antifungal activity of Actinobacteria from wheat.</title>
        <authorList>
            <person name="Han C."/>
        </authorList>
    </citation>
    <scope>NUCLEOTIDE SEQUENCE [LARGE SCALE GENOMIC DNA]</scope>
    <source>
        <strain evidence="2 3">NEAU-YY421</strain>
    </source>
</reference>
<evidence type="ECO:0000313" key="3">
    <source>
        <dbReference type="Proteomes" id="UP000263094"/>
    </source>
</evidence>
<comment type="caution">
    <text evidence="2">The sequence shown here is derived from an EMBL/GenBank/DDBJ whole genome shotgun (WGS) entry which is preliminary data.</text>
</comment>
<evidence type="ECO:0000313" key="2">
    <source>
        <dbReference type="EMBL" id="RFU86077.1"/>
    </source>
</evidence>
<organism evidence="2 3">
    <name type="scientific">Streptomyces triticagri</name>
    <dbReference type="NCBI Taxonomy" id="2293568"/>
    <lineage>
        <taxon>Bacteria</taxon>
        <taxon>Bacillati</taxon>
        <taxon>Actinomycetota</taxon>
        <taxon>Actinomycetes</taxon>
        <taxon>Kitasatosporales</taxon>
        <taxon>Streptomycetaceae</taxon>
        <taxon>Streptomyces</taxon>
    </lineage>
</organism>
<dbReference type="InterPro" id="IPR057170">
    <property type="entry name" value="DUF7848"/>
</dbReference>
<evidence type="ECO:0000259" key="1">
    <source>
        <dbReference type="Pfam" id="PF25232"/>
    </source>
</evidence>
<dbReference type="RefSeq" id="WP_128556389.1">
    <property type="nucleotide sequence ID" value="NZ_QUAK01000076.1"/>
</dbReference>
<proteinExistence type="predicted"/>
<dbReference type="OrthoDB" id="4236662at2"/>
<name>A0A372M6Z4_9ACTN</name>
<keyword evidence="3" id="KW-1185">Reference proteome</keyword>
<dbReference type="Proteomes" id="UP000263094">
    <property type="component" value="Unassembled WGS sequence"/>
</dbReference>
<feature type="domain" description="DUF7848" evidence="1">
    <location>
        <begin position="1"/>
        <end position="75"/>
    </location>
</feature>
<dbReference type="EMBL" id="QUAK01000076">
    <property type="protein sequence ID" value="RFU86077.1"/>
    <property type="molecule type" value="Genomic_DNA"/>
</dbReference>
<protein>
    <recommendedName>
        <fullName evidence="1">DUF7848 domain-containing protein</fullName>
    </recommendedName>
</protein>
<sequence>MSRTVVRAARWTIGPDRTPGASTPVREIECTTCLNRSDPSDEQGGPDLWALGHAARTGHTGFREIVTAFLRASTTRGAL</sequence>
<accession>A0A372M6Z4</accession>
<gene>
    <name evidence="2" type="ORF">DY218_14340</name>
</gene>
<dbReference type="AlphaFoldDB" id="A0A372M6Z4"/>